<dbReference type="OrthoDB" id="1523641at2"/>
<protein>
    <submittedName>
        <fullName evidence="1">Cell division protein FtsQ</fullName>
    </submittedName>
</protein>
<keyword evidence="1" id="KW-0131">Cell cycle</keyword>
<dbReference type="GO" id="GO:0051301">
    <property type="term" value="P:cell division"/>
    <property type="evidence" value="ECO:0007669"/>
    <property type="project" value="UniProtKB-KW"/>
</dbReference>
<sequence length="242" mass="27270">MRNFKKSRRKVIVAIIAVFLLAGSAAFLSLQIRNITVTGNKKYTSDQIIDLLFKDGWDRNAITCFYKDRFREHEQIPFVEDYKIVFLSPVSIEVIVYEKSVVGYVSYMGSYMYFDKDGIIVESSSGKLPGIPWITGLKYGHIALHQPLPVEDSKVFGQILTLTQLLSTHKIPVDEIRYDSGGNATLVMGTIRVYLGSNDQMNGKISELNDQLPVLGGLAGTLYLDTYDEAETVTSYRFVKDK</sequence>
<dbReference type="EMBL" id="PTJA01000011">
    <property type="protein sequence ID" value="PPK79158.1"/>
    <property type="molecule type" value="Genomic_DNA"/>
</dbReference>
<organism evidence="1 2">
    <name type="scientific">Lacrimispora xylanisolvens</name>
    <dbReference type="NCBI Taxonomy" id="384636"/>
    <lineage>
        <taxon>Bacteria</taxon>
        <taxon>Bacillati</taxon>
        <taxon>Bacillota</taxon>
        <taxon>Clostridia</taxon>
        <taxon>Lachnospirales</taxon>
        <taxon>Lachnospiraceae</taxon>
        <taxon>Lacrimispora</taxon>
    </lineage>
</organism>
<dbReference type="RefSeq" id="WP_104438449.1">
    <property type="nucleotide sequence ID" value="NZ_PTJA01000011.1"/>
</dbReference>
<accession>A0A2S6HNT0</accession>
<proteinExistence type="predicted"/>
<keyword evidence="2" id="KW-1185">Reference proteome</keyword>
<dbReference type="AlphaFoldDB" id="A0A2S6HNT0"/>
<reference evidence="1 2" key="1">
    <citation type="submission" date="2018-02" db="EMBL/GenBank/DDBJ databases">
        <title>Genomic Encyclopedia of Archaeal and Bacterial Type Strains, Phase II (KMG-II): from individual species to whole genera.</title>
        <authorList>
            <person name="Goeker M."/>
        </authorList>
    </citation>
    <scope>NUCLEOTIDE SEQUENCE [LARGE SCALE GENOMIC DNA]</scope>
    <source>
        <strain evidence="1 2">DSM 3808</strain>
    </source>
</reference>
<gene>
    <name evidence="1" type="ORF">BXY41_11194</name>
</gene>
<evidence type="ECO:0000313" key="1">
    <source>
        <dbReference type="EMBL" id="PPK79158.1"/>
    </source>
</evidence>
<dbReference type="Proteomes" id="UP000237749">
    <property type="component" value="Unassembled WGS sequence"/>
</dbReference>
<name>A0A2S6HNT0_9FIRM</name>
<keyword evidence="1" id="KW-0132">Cell division</keyword>
<comment type="caution">
    <text evidence="1">The sequence shown here is derived from an EMBL/GenBank/DDBJ whole genome shotgun (WGS) entry which is preliminary data.</text>
</comment>
<evidence type="ECO:0000313" key="2">
    <source>
        <dbReference type="Proteomes" id="UP000237749"/>
    </source>
</evidence>